<keyword evidence="2" id="KW-1185">Reference proteome</keyword>
<dbReference type="EMBL" id="CYZR01000005">
    <property type="protein sequence ID" value="CUO04653.1"/>
    <property type="molecule type" value="Genomic_DNA"/>
</dbReference>
<gene>
    <name evidence="1" type="primary">ywiB</name>
    <name evidence="1" type="ORF">ERS852473_01771</name>
</gene>
<comment type="caution">
    <text evidence="1">The sequence shown here is derived from an EMBL/GenBank/DDBJ whole genome shotgun (WGS) entry which is preliminary data.</text>
</comment>
<accession>A0ABM9URE0</accession>
<dbReference type="Gene3D" id="2.40.128.20">
    <property type="match status" value="1"/>
</dbReference>
<dbReference type="InterPro" id="IPR015231">
    <property type="entry name" value="DUF1934"/>
</dbReference>
<organism evidence="1 2">
    <name type="scientific">Sarcina ventriculi</name>
    <name type="common">Clostridium ventriculi</name>
    <dbReference type="NCBI Taxonomy" id="1267"/>
    <lineage>
        <taxon>Bacteria</taxon>
        <taxon>Bacillati</taxon>
        <taxon>Bacillota</taxon>
        <taxon>Clostridia</taxon>
        <taxon>Eubacteriales</taxon>
        <taxon>Clostridiaceae</taxon>
        <taxon>Sarcina</taxon>
    </lineage>
</organism>
<protein>
    <submittedName>
        <fullName evidence="1">Uncharacterized beta-barrel protein ywiB</fullName>
    </submittedName>
</protein>
<name>A0ABM9URE0_SARVE</name>
<dbReference type="Proteomes" id="UP000095488">
    <property type="component" value="Unassembled WGS sequence"/>
</dbReference>
<proteinExistence type="predicted"/>
<reference evidence="1 2" key="1">
    <citation type="submission" date="2015-09" db="EMBL/GenBank/DDBJ databases">
        <authorList>
            <consortium name="Pathogen Informatics"/>
        </authorList>
    </citation>
    <scope>NUCLEOTIDE SEQUENCE [LARGE SCALE GENOMIC DNA]</scope>
    <source>
        <strain evidence="1 2">2789STDY5834858</strain>
    </source>
</reference>
<dbReference type="InterPro" id="IPR012674">
    <property type="entry name" value="Calycin"/>
</dbReference>
<dbReference type="SUPFAM" id="SSF50814">
    <property type="entry name" value="Lipocalins"/>
    <property type="match status" value="1"/>
</dbReference>
<dbReference type="RefSeq" id="WP_055259575.1">
    <property type="nucleotide sequence ID" value="NZ_CABIXL010000005.1"/>
</dbReference>
<evidence type="ECO:0000313" key="2">
    <source>
        <dbReference type="Proteomes" id="UP000095488"/>
    </source>
</evidence>
<dbReference type="Pfam" id="PF09148">
    <property type="entry name" value="DUF1934"/>
    <property type="match status" value="1"/>
</dbReference>
<evidence type="ECO:0000313" key="1">
    <source>
        <dbReference type="EMBL" id="CUO04653.1"/>
    </source>
</evidence>
<sequence>MKKEALITITSYQMDDVDNKVELITFGSFSKEEDIYKIVYKETEETGLGETETVLKIEKDILTLKRSGAVSTVMEFKKDNNSIILYETPYGILEFKTVTKDLKVNVNDFGGDVYVNYSLIADGQAPLKTELKLNIKMKDD</sequence>